<dbReference type="NCBIfam" id="TIGR00229">
    <property type="entry name" value="sensory_box"/>
    <property type="match status" value="2"/>
</dbReference>
<dbReference type="Pfam" id="PF13426">
    <property type="entry name" value="PAS_9"/>
    <property type="match status" value="2"/>
</dbReference>
<gene>
    <name evidence="10" type="ORF">MTBBW1_840010</name>
</gene>
<evidence type="ECO:0000256" key="2">
    <source>
        <dbReference type="ARBA" id="ARBA00012438"/>
    </source>
</evidence>
<dbReference type="Pfam" id="PF08447">
    <property type="entry name" value="PAS_3"/>
    <property type="match status" value="1"/>
</dbReference>
<dbReference type="SMART" id="SM00091">
    <property type="entry name" value="PAS"/>
    <property type="match status" value="3"/>
</dbReference>
<evidence type="ECO:0000256" key="5">
    <source>
        <dbReference type="ARBA" id="ARBA00022777"/>
    </source>
</evidence>
<evidence type="ECO:0000256" key="4">
    <source>
        <dbReference type="ARBA" id="ARBA00022679"/>
    </source>
</evidence>
<dbReference type="STRING" id="1246637.MTBBW1_840010"/>
<dbReference type="Gene3D" id="3.30.450.20">
    <property type="entry name" value="PAS domain"/>
    <property type="match status" value="3"/>
</dbReference>
<dbReference type="InterPro" id="IPR003594">
    <property type="entry name" value="HATPase_dom"/>
</dbReference>
<sequence>MTDFFDLRTISLTLGIVYITMGIIMINHSANRKCYPGFYQWTVAVITIGSGFTLVSFRDIFSDILTIVLANVFIYASEVLFYSGFRTFAGKKWISCCHLIIFLIFAFGIHPYFTFISPNLNLRIIVISFYALFYHVKILMVIRELSSKSEFKINKLFLGTLIFLILMLFMRGLFYMFFRQNVIDYMEPGNLHNMLSFSLIIVNIFYVFGLMDLNLQMLERELLRKQQESEVKEEKYRQLVDFSLQGLIIIRENPLKIVFASRQIESITGYAKDELLGLSDTQGIELVHFEDRPRFMQNLRERLSGKKMDTGHEYRIVTRSGEIRWIEAYSSKVEYDGEPALNAVMIDITKRKKAEFALRESQERYERLANRLKDTLIFFSHKPNGELIYVSEGIHLVGTVAPEEAKGKRWKDIVQWTEESLDVINKNTIKSIDEPENSAAFELSYHHPDQTIHYLYVYIYSIYNPNISHRILEGVAIDITRQKRASEKMKILMQAIENTPASVVITDVKGDITYSNPAFSQITGYSKEEVLGKNPRVLNSGIHDKEFFKKMWDSLSQGKIWRSDICNKKKDGTLFWESVSISPIRDELNSSIVSYVAVKEDITEKRELESLKADVERIMRHDLKSPLNAIINFPEVIKAEGKISESQMKMLGMIQKSGKKMLDMIELSLDIFKMESGTYQYLPKTVELLGLIRQVIDQNHGLILSKKIGVDVIINEELMVEPVSQSVVVLSDERLLYSLLSNLLLNAIEASPYENTIRLLITKRAFSPVKLEICNRGVVPPSIRESFFEKYKTHGKSKGTGLGTYSAKLLCSAMNYTIKMQTFDETDTTCIRIEMPE</sequence>
<feature type="domain" description="PAC" evidence="9">
    <location>
        <begin position="561"/>
        <end position="614"/>
    </location>
</feature>
<evidence type="ECO:0000259" key="7">
    <source>
        <dbReference type="PROSITE" id="PS50109"/>
    </source>
</evidence>
<evidence type="ECO:0000259" key="9">
    <source>
        <dbReference type="PROSITE" id="PS50113"/>
    </source>
</evidence>
<dbReference type="InterPro" id="IPR000014">
    <property type="entry name" value="PAS"/>
</dbReference>
<dbReference type="InterPro" id="IPR052162">
    <property type="entry name" value="Sensor_kinase/Photoreceptor"/>
</dbReference>
<dbReference type="PANTHER" id="PTHR43304:SF1">
    <property type="entry name" value="PAC DOMAIN-CONTAINING PROTEIN"/>
    <property type="match status" value="1"/>
</dbReference>
<dbReference type="CDD" id="cd00130">
    <property type="entry name" value="PAS"/>
    <property type="match status" value="2"/>
</dbReference>
<evidence type="ECO:0000256" key="1">
    <source>
        <dbReference type="ARBA" id="ARBA00000085"/>
    </source>
</evidence>
<dbReference type="InterPro" id="IPR013655">
    <property type="entry name" value="PAS_fold_3"/>
</dbReference>
<feature type="transmembrane region" description="Helical" evidence="6">
    <location>
        <begin position="93"/>
        <end position="114"/>
    </location>
</feature>
<feature type="transmembrane region" description="Helical" evidence="6">
    <location>
        <begin position="6"/>
        <end position="26"/>
    </location>
</feature>
<dbReference type="PROSITE" id="PS50113">
    <property type="entry name" value="PAC"/>
    <property type="match status" value="2"/>
</dbReference>
<dbReference type="SMART" id="SM00387">
    <property type="entry name" value="HATPase_c"/>
    <property type="match status" value="1"/>
</dbReference>
<dbReference type="GO" id="GO:0000155">
    <property type="term" value="F:phosphorelay sensor kinase activity"/>
    <property type="evidence" value="ECO:0007669"/>
    <property type="project" value="InterPro"/>
</dbReference>
<dbReference type="SUPFAM" id="SSF55874">
    <property type="entry name" value="ATPase domain of HSP90 chaperone/DNA topoisomerase II/histidine kinase"/>
    <property type="match status" value="1"/>
</dbReference>
<evidence type="ECO:0000313" key="10">
    <source>
        <dbReference type="EMBL" id="SLM33012.1"/>
    </source>
</evidence>
<protein>
    <recommendedName>
        <fullName evidence="2">histidine kinase</fullName>
        <ecNumber evidence="2">2.7.13.3</ecNumber>
    </recommendedName>
</protein>
<dbReference type="SUPFAM" id="SSF47384">
    <property type="entry name" value="Homodimeric domain of signal transducing histidine kinase"/>
    <property type="match status" value="1"/>
</dbReference>
<feature type="domain" description="PAS" evidence="8">
    <location>
        <begin position="488"/>
        <end position="534"/>
    </location>
</feature>
<proteinExistence type="predicted"/>
<dbReference type="InterPro" id="IPR036890">
    <property type="entry name" value="HATPase_C_sf"/>
</dbReference>
<keyword evidence="11" id="KW-1185">Reference proteome</keyword>
<dbReference type="Pfam" id="PF02518">
    <property type="entry name" value="HATPase_c"/>
    <property type="match status" value="1"/>
</dbReference>
<organism evidence="10 11">
    <name type="scientific">Desulfamplus magnetovallimortis</name>
    <dbReference type="NCBI Taxonomy" id="1246637"/>
    <lineage>
        <taxon>Bacteria</taxon>
        <taxon>Pseudomonadati</taxon>
        <taxon>Thermodesulfobacteriota</taxon>
        <taxon>Desulfobacteria</taxon>
        <taxon>Desulfobacterales</taxon>
        <taxon>Desulfobacteraceae</taxon>
        <taxon>Desulfamplus</taxon>
    </lineage>
</organism>
<feature type="domain" description="PAC" evidence="9">
    <location>
        <begin position="310"/>
        <end position="360"/>
    </location>
</feature>
<feature type="transmembrane region" description="Helical" evidence="6">
    <location>
        <begin position="64"/>
        <end position="81"/>
    </location>
</feature>
<dbReference type="EC" id="2.7.13.3" evidence="2"/>
<dbReference type="InterPro" id="IPR036097">
    <property type="entry name" value="HisK_dim/P_sf"/>
</dbReference>
<dbReference type="AlphaFoldDB" id="A0A1W1HKV7"/>
<dbReference type="InterPro" id="IPR000700">
    <property type="entry name" value="PAS-assoc_C"/>
</dbReference>
<name>A0A1W1HKV7_9BACT</name>
<dbReference type="PANTHER" id="PTHR43304">
    <property type="entry name" value="PHYTOCHROME-LIKE PROTEIN CPH1"/>
    <property type="match status" value="1"/>
</dbReference>
<dbReference type="Gene3D" id="1.10.287.130">
    <property type="match status" value="1"/>
</dbReference>
<dbReference type="InterPro" id="IPR035965">
    <property type="entry name" value="PAS-like_dom_sf"/>
</dbReference>
<dbReference type="PROSITE" id="PS50109">
    <property type="entry name" value="HIS_KIN"/>
    <property type="match status" value="1"/>
</dbReference>
<keyword evidence="5" id="KW-0418">Kinase</keyword>
<comment type="catalytic activity">
    <reaction evidence="1">
        <text>ATP + protein L-histidine = ADP + protein N-phospho-L-histidine.</text>
        <dbReference type="EC" id="2.7.13.3"/>
    </reaction>
</comment>
<dbReference type="PROSITE" id="PS50112">
    <property type="entry name" value="PAS"/>
    <property type="match status" value="2"/>
</dbReference>
<evidence type="ECO:0000256" key="3">
    <source>
        <dbReference type="ARBA" id="ARBA00022553"/>
    </source>
</evidence>
<dbReference type="InterPro" id="IPR005467">
    <property type="entry name" value="His_kinase_dom"/>
</dbReference>
<dbReference type="SMART" id="SM00388">
    <property type="entry name" value="HisKA"/>
    <property type="match status" value="1"/>
</dbReference>
<keyword evidence="6" id="KW-0472">Membrane</keyword>
<keyword evidence="3" id="KW-0597">Phosphoprotein</keyword>
<dbReference type="OrthoDB" id="9787818at2"/>
<accession>A0A1W1HKV7</accession>
<dbReference type="InterPro" id="IPR001610">
    <property type="entry name" value="PAC"/>
</dbReference>
<feature type="transmembrane region" description="Helical" evidence="6">
    <location>
        <begin position="156"/>
        <end position="177"/>
    </location>
</feature>
<feature type="transmembrane region" description="Helical" evidence="6">
    <location>
        <begin position="38"/>
        <end position="58"/>
    </location>
</feature>
<reference evidence="10 11" key="1">
    <citation type="submission" date="2017-03" db="EMBL/GenBank/DDBJ databases">
        <authorList>
            <person name="Afonso C.L."/>
            <person name="Miller P.J."/>
            <person name="Scott M.A."/>
            <person name="Spackman E."/>
            <person name="Goraichik I."/>
            <person name="Dimitrov K.M."/>
            <person name="Suarez D.L."/>
            <person name="Swayne D.E."/>
        </authorList>
    </citation>
    <scope>NUCLEOTIDE SEQUENCE [LARGE SCALE GENOMIC DNA]</scope>
    <source>
        <strain evidence="10">PRJEB14757</strain>
    </source>
</reference>
<dbReference type="RefSeq" id="WP_080803061.1">
    <property type="nucleotide sequence ID" value="NZ_LT828544.1"/>
</dbReference>
<dbReference type="EMBL" id="FWEV01000330">
    <property type="protein sequence ID" value="SLM33012.1"/>
    <property type="molecule type" value="Genomic_DNA"/>
</dbReference>
<keyword evidence="4" id="KW-0808">Transferase</keyword>
<dbReference type="SUPFAM" id="SSF55785">
    <property type="entry name" value="PYP-like sensor domain (PAS domain)"/>
    <property type="match status" value="3"/>
</dbReference>
<feature type="domain" description="PAS" evidence="8">
    <location>
        <begin position="232"/>
        <end position="306"/>
    </location>
</feature>
<dbReference type="Pfam" id="PF00512">
    <property type="entry name" value="HisKA"/>
    <property type="match status" value="1"/>
</dbReference>
<dbReference type="InterPro" id="IPR003661">
    <property type="entry name" value="HisK_dim/P_dom"/>
</dbReference>
<dbReference type="Proteomes" id="UP000191931">
    <property type="component" value="Unassembled WGS sequence"/>
</dbReference>
<keyword evidence="6" id="KW-0812">Transmembrane</keyword>
<dbReference type="CDD" id="cd00082">
    <property type="entry name" value="HisKA"/>
    <property type="match status" value="1"/>
</dbReference>
<dbReference type="Gene3D" id="3.30.565.10">
    <property type="entry name" value="Histidine kinase-like ATPase, C-terminal domain"/>
    <property type="match status" value="1"/>
</dbReference>
<feature type="domain" description="Histidine kinase" evidence="7">
    <location>
        <begin position="618"/>
        <end position="837"/>
    </location>
</feature>
<keyword evidence="6" id="KW-1133">Transmembrane helix</keyword>
<evidence type="ECO:0000313" key="11">
    <source>
        <dbReference type="Proteomes" id="UP000191931"/>
    </source>
</evidence>
<dbReference type="SMART" id="SM00086">
    <property type="entry name" value="PAC"/>
    <property type="match status" value="3"/>
</dbReference>
<feature type="transmembrane region" description="Helical" evidence="6">
    <location>
        <begin position="197"/>
        <end position="215"/>
    </location>
</feature>
<evidence type="ECO:0000256" key="6">
    <source>
        <dbReference type="SAM" id="Phobius"/>
    </source>
</evidence>
<evidence type="ECO:0000259" key="8">
    <source>
        <dbReference type="PROSITE" id="PS50112"/>
    </source>
</evidence>